<evidence type="ECO:0000256" key="8">
    <source>
        <dbReference type="PROSITE-ProRule" id="PRU01319"/>
    </source>
</evidence>
<evidence type="ECO:0000256" key="4">
    <source>
        <dbReference type="ARBA" id="ARBA00022722"/>
    </source>
</evidence>
<evidence type="ECO:0000259" key="10">
    <source>
        <dbReference type="PROSITE" id="PS51975"/>
    </source>
</evidence>
<comment type="catalytic activity">
    <reaction evidence="1 8 9">
        <text>Endonucleolytic cleavage to 5'-phosphomonoester.</text>
        <dbReference type="EC" id="3.1.26.4"/>
    </reaction>
</comment>
<proteinExistence type="inferred from homology"/>
<comment type="cofactor">
    <cofactor evidence="2">
        <name>Mg(2+)</name>
        <dbReference type="ChEBI" id="CHEBI:18420"/>
    </cofactor>
</comment>
<dbReference type="Proteomes" id="UP000740883">
    <property type="component" value="Unassembled WGS sequence"/>
</dbReference>
<comment type="cofactor">
    <cofactor evidence="8">
        <name>Mn(2+)</name>
        <dbReference type="ChEBI" id="CHEBI:29035"/>
    </cofactor>
    <cofactor evidence="8">
        <name>Mg(2+)</name>
        <dbReference type="ChEBI" id="CHEBI:18420"/>
    </cofactor>
    <text evidence="8">Manganese or magnesium. Binds 1 divalent metal ion per monomer in the absence of substrate. May bind a second metal ion after substrate binding.</text>
</comment>
<accession>A0A9P6GYQ4</accession>
<comment type="caution">
    <text evidence="11">The sequence shown here is derived from an EMBL/GenBank/DDBJ whole genome shotgun (WGS) entry which is preliminary data.</text>
</comment>
<dbReference type="PANTHER" id="PTHR10954:SF7">
    <property type="entry name" value="RIBONUCLEASE H2 SUBUNIT A"/>
    <property type="match status" value="1"/>
</dbReference>
<dbReference type="GO" id="GO:0003723">
    <property type="term" value="F:RNA binding"/>
    <property type="evidence" value="ECO:0007669"/>
    <property type="project" value="UniProtKB-UniRule"/>
</dbReference>
<feature type="binding site" evidence="8">
    <location>
        <position position="21"/>
    </location>
    <ligand>
        <name>a divalent metal cation</name>
        <dbReference type="ChEBI" id="CHEBI:60240"/>
    </ligand>
</feature>
<dbReference type="GO" id="GO:0006298">
    <property type="term" value="P:mismatch repair"/>
    <property type="evidence" value="ECO:0007669"/>
    <property type="project" value="TreeGrafter"/>
</dbReference>
<dbReference type="Pfam" id="PF01351">
    <property type="entry name" value="RNase_HII"/>
    <property type="match status" value="1"/>
</dbReference>
<organism evidence="11 12">
    <name type="scientific">Nosema granulosis</name>
    <dbReference type="NCBI Taxonomy" id="83296"/>
    <lineage>
        <taxon>Eukaryota</taxon>
        <taxon>Fungi</taxon>
        <taxon>Fungi incertae sedis</taxon>
        <taxon>Microsporidia</taxon>
        <taxon>Nosematidae</taxon>
        <taxon>Nosema</taxon>
    </lineage>
</organism>
<evidence type="ECO:0000256" key="6">
    <source>
        <dbReference type="ARBA" id="ARBA00022759"/>
    </source>
</evidence>
<dbReference type="PANTHER" id="PTHR10954">
    <property type="entry name" value="RIBONUCLEASE H2 SUBUNIT A"/>
    <property type="match status" value="1"/>
</dbReference>
<dbReference type="Gene3D" id="3.30.420.10">
    <property type="entry name" value="Ribonuclease H-like superfamily/Ribonuclease H"/>
    <property type="match status" value="1"/>
</dbReference>
<dbReference type="InterPro" id="IPR036397">
    <property type="entry name" value="RNaseH_sf"/>
</dbReference>
<keyword evidence="5 8" id="KW-0479">Metal-binding</keyword>
<evidence type="ECO:0000256" key="5">
    <source>
        <dbReference type="ARBA" id="ARBA00022723"/>
    </source>
</evidence>
<evidence type="ECO:0000313" key="12">
    <source>
        <dbReference type="Proteomes" id="UP000740883"/>
    </source>
</evidence>
<comment type="similarity">
    <text evidence="3">Belongs to the RNase HII family. Eukaryotic subfamily.</text>
</comment>
<keyword evidence="4 8" id="KW-0540">Nuclease</keyword>
<protein>
    <recommendedName>
        <fullName evidence="9">Ribonuclease</fullName>
        <ecNumber evidence="9">3.1.26.4</ecNumber>
    </recommendedName>
</protein>
<dbReference type="GO" id="GO:0046872">
    <property type="term" value="F:metal ion binding"/>
    <property type="evidence" value="ECO:0007669"/>
    <property type="project" value="UniProtKB-KW"/>
</dbReference>
<dbReference type="InterPro" id="IPR012337">
    <property type="entry name" value="RNaseH-like_sf"/>
</dbReference>
<dbReference type="InterPro" id="IPR024567">
    <property type="entry name" value="RNase_HII/HIII_dom"/>
</dbReference>
<dbReference type="GO" id="GO:0004523">
    <property type="term" value="F:RNA-DNA hybrid ribonuclease activity"/>
    <property type="evidence" value="ECO:0007669"/>
    <property type="project" value="UniProtKB-UniRule"/>
</dbReference>
<comment type="function">
    <text evidence="9">Endonuclease that specifically degrades the RNA of RNA-DNA hybrids.</text>
</comment>
<feature type="binding site" evidence="8">
    <location>
        <position position="22"/>
    </location>
    <ligand>
        <name>a divalent metal cation</name>
        <dbReference type="ChEBI" id="CHEBI:60240"/>
    </ligand>
</feature>
<keyword evidence="7 8" id="KW-0378">Hydrolase</keyword>
<gene>
    <name evidence="11" type="ORF">NGRA_1309</name>
</gene>
<dbReference type="InterPro" id="IPR001352">
    <property type="entry name" value="RNase_HII/HIII"/>
</dbReference>
<dbReference type="FunFam" id="1.10.10.460:FF:000001">
    <property type="entry name" value="Ribonuclease"/>
    <property type="match status" value="1"/>
</dbReference>
<name>A0A9P6GYQ4_9MICR</name>
<evidence type="ECO:0000256" key="1">
    <source>
        <dbReference type="ARBA" id="ARBA00000077"/>
    </source>
</evidence>
<sequence length="237" mass="26721">MGDFIKSTLVKSDRPVTIGIDEAGRGPVLGYLVYCAMVFYEDTVVHKGFKDSKKISAKQREAMACHLINNKYEFICKFNHPDSITHCMVSGEQNLNQISVNSVVELLSAITENYPNIKTVYIDALGNCETYKKLLTTKFNHKFVIEQKADSKFPIVSAASIMAKVSRDNTLEEFGSGFGSGYPGDPDTLKWLKEKINKVFGFPTGVRHSWKTITNLLEERKSKEYTGRLKGFYYSPD</sequence>
<dbReference type="GO" id="GO:0032299">
    <property type="term" value="C:ribonuclease H2 complex"/>
    <property type="evidence" value="ECO:0007669"/>
    <property type="project" value="TreeGrafter"/>
</dbReference>
<dbReference type="OrthoDB" id="7462577at2759"/>
<keyword evidence="6 8" id="KW-0255">Endonuclease</keyword>
<evidence type="ECO:0000256" key="3">
    <source>
        <dbReference type="ARBA" id="ARBA00007058"/>
    </source>
</evidence>
<reference evidence="11 12" key="1">
    <citation type="journal article" date="2020" name="Genome Biol. Evol.">
        <title>Comparative genomics of strictly vertically transmitted, feminizing microsporidia endosymbionts of amphipod crustaceans.</title>
        <authorList>
            <person name="Cormier A."/>
            <person name="Chebbi M.A."/>
            <person name="Giraud I."/>
            <person name="Wattier R."/>
            <person name="Teixeira M."/>
            <person name="Gilbert C."/>
            <person name="Rigaud T."/>
            <person name="Cordaux R."/>
        </authorList>
    </citation>
    <scope>NUCLEOTIDE SEQUENCE [LARGE SCALE GENOMIC DNA]</scope>
    <source>
        <strain evidence="11 12">Ou3-Ou53</strain>
    </source>
</reference>
<dbReference type="SUPFAM" id="SSF53098">
    <property type="entry name" value="Ribonuclease H-like"/>
    <property type="match status" value="1"/>
</dbReference>
<dbReference type="EC" id="3.1.26.4" evidence="9"/>
<dbReference type="PROSITE" id="PS51975">
    <property type="entry name" value="RNASE_H_2"/>
    <property type="match status" value="1"/>
</dbReference>
<evidence type="ECO:0000256" key="2">
    <source>
        <dbReference type="ARBA" id="ARBA00001946"/>
    </source>
</evidence>
<dbReference type="GO" id="GO:0043137">
    <property type="term" value="P:DNA replication, removal of RNA primer"/>
    <property type="evidence" value="ECO:0007669"/>
    <property type="project" value="TreeGrafter"/>
</dbReference>
<evidence type="ECO:0000313" key="11">
    <source>
        <dbReference type="EMBL" id="KAF9763365.1"/>
    </source>
</evidence>
<dbReference type="EMBL" id="SBJO01000078">
    <property type="protein sequence ID" value="KAF9763365.1"/>
    <property type="molecule type" value="Genomic_DNA"/>
</dbReference>
<dbReference type="Gene3D" id="1.10.10.460">
    <property type="entry name" value="Ribonuclease hii. Domain 2"/>
    <property type="match status" value="1"/>
</dbReference>
<feature type="domain" description="RNase H type-2" evidence="10">
    <location>
        <begin position="15"/>
        <end position="222"/>
    </location>
</feature>
<dbReference type="NCBIfam" id="TIGR00729">
    <property type="entry name" value="ribonuclease HII"/>
    <property type="match status" value="1"/>
</dbReference>
<dbReference type="InterPro" id="IPR004649">
    <property type="entry name" value="RNase_H2_suA"/>
</dbReference>
<dbReference type="InterPro" id="IPR023160">
    <property type="entry name" value="RNase_HII_hlx-loop-hlx_cap_dom"/>
</dbReference>
<evidence type="ECO:0000256" key="7">
    <source>
        <dbReference type="ARBA" id="ARBA00022801"/>
    </source>
</evidence>
<dbReference type="AlphaFoldDB" id="A0A9P6GYQ4"/>
<evidence type="ECO:0000256" key="9">
    <source>
        <dbReference type="RuleBase" id="RU003515"/>
    </source>
</evidence>
<keyword evidence="12" id="KW-1185">Reference proteome</keyword>
<feature type="binding site" evidence="8">
    <location>
        <position position="123"/>
    </location>
    <ligand>
        <name>a divalent metal cation</name>
        <dbReference type="ChEBI" id="CHEBI:60240"/>
    </ligand>
</feature>